<dbReference type="InterPro" id="IPR013059">
    <property type="entry name" value="Trp_tyr_transpt"/>
</dbReference>
<keyword evidence="9 10" id="KW-0472">Membrane</keyword>
<comment type="function">
    <text evidence="10">Involved in transporting aromatic amino acids across the cytoplasmic membrane.</text>
</comment>
<comment type="similarity">
    <text evidence="2 10">Belongs to the amino acid/polyamine transporter 2 family. Mtr/TnaB/TyrP permease subfamily.</text>
</comment>
<dbReference type="GO" id="GO:0005886">
    <property type="term" value="C:plasma membrane"/>
    <property type="evidence" value="ECO:0007669"/>
    <property type="project" value="UniProtKB-SubCell"/>
</dbReference>
<feature type="transmembrane region" description="Helical" evidence="10">
    <location>
        <begin position="48"/>
        <end position="68"/>
    </location>
</feature>
<evidence type="ECO:0000256" key="10">
    <source>
        <dbReference type="RuleBase" id="RU367149"/>
    </source>
</evidence>
<dbReference type="Proteomes" id="UP000032582">
    <property type="component" value="Unassembled WGS sequence"/>
</dbReference>
<feature type="transmembrane region" description="Helical" evidence="10">
    <location>
        <begin position="327"/>
        <end position="347"/>
    </location>
</feature>
<keyword evidence="4 10" id="KW-1003">Cell membrane</keyword>
<proteinExistence type="inferred from homology"/>
<evidence type="ECO:0000313" key="12">
    <source>
        <dbReference type="Proteomes" id="UP000032582"/>
    </source>
</evidence>
<keyword evidence="5 10" id="KW-0997">Cell inner membrane</keyword>
<evidence type="ECO:0000256" key="3">
    <source>
        <dbReference type="ARBA" id="ARBA00022448"/>
    </source>
</evidence>
<dbReference type="Gene3D" id="1.20.1740.10">
    <property type="entry name" value="Amino acid/polyamine transporter I"/>
    <property type="match status" value="1"/>
</dbReference>
<evidence type="ECO:0000256" key="4">
    <source>
        <dbReference type="ARBA" id="ARBA00022475"/>
    </source>
</evidence>
<feature type="transmembrane region" description="Helical" evidence="10">
    <location>
        <begin position="353"/>
        <end position="373"/>
    </location>
</feature>
<dbReference type="GO" id="GO:0015173">
    <property type="term" value="F:aromatic amino acid transmembrane transporter activity"/>
    <property type="evidence" value="ECO:0007669"/>
    <property type="project" value="UniProtKB-UniRule"/>
</dbReference>
<feature type="transmembrane region" description="Helical" evidence="10">
    <location>
        <begin position="394"/>
        <end position="418"/>
    </location>
</feature>
<evidence type="ECO:0000256" key="7">
    <source>
        <dbReference type="ARBA" id="ARBA00022970"/>
    </source>
</evidence>
<feature type="transmembrane region" description="Helical" evidence="10">
    <location>
        <begin position="88"/>
        <end position="108"/>
    </location>
</feature>
<reference evidence="11 12" key="1">
    <citation type="submission" date="2015-02" db="EMBL/GenBank/DDBJ databases">
        <title>Whole genome shotgun sequencing of cultured foodborne pathogen.</title>
        <authorList>
            <person name="Timme R."/>
            <person name="Allard M.W."/>
            <person name="Strain E."/>
            <person name="Evans P.S."/>
            <person name="Brown E."/>
        </authorList>
    </citation>
    <scope>NUCLEOTIDE SEQUENCE [LARGE SCALE GENOMIC DNA]</scope>
    <source>
        <strain evidence="11 12">GCSL-TSO-24</strain>
    </source>
</reference>
<organism evidence="11 12">
    <name type="scientific">Morganella morganii</name>
    <name type="common">Proteus morganii</name>
    <dbReference type="NCBI Taxonomy" id="582"/>
    <lineage>
        <taxon>Bacteria</taxon>
        <taxon>Pseudomonadati</taxon>
        <taxon>Pseudomonadota</taxon>
        <taxon>Gammaproteobacteria</taxon>
        <taxon>Enterobacterales</taxon>
        <taxon>Morganellaceae</taxon>
        <taxon>Morganella</taxon>
    </lineage>
</organism>
<feature type="transmembrane region" description="Helical" evidence="10">
    <location>
        <begin position="163"/>
        <end position="183"/>
    </location>
</feature>
<feature type="transmembrane region" description="Helical" evidence="10">
    <location>
        <begin position="290"/>
        <end position="315"/>
    </location>
</feature>
<dbReference type="GO" id="GO:0003333">
    <property type="term" value="P:amino acid transmembrane transport"/>
    <property type="evidence" value="ECO:0007669"/>
    <property type="project" value="InterPro"/>
</dbReference>
<dbReference type="Pfam" id="PF03222">
    <property type="entry name" value="Trp_Tyr_perm"/>
    <property type="match status" value="1"/>
</dbReference>
<dbReference type="PANTHER" id="PTHR46997:SF1">
    <property type="entry name" value="LOW AFFINITY TRYPTOPHAN PERMEASE-RELATED"/>
    <property type="match status" value="1"/>
</dbReference>
<feature type="transmembrane region" description="Helical" evidence="10">
    <location>
        <begin position="128"/>
        <end position="151"/>
    </location>
</feature>
<dbReference type="NCBIfam" id="TIGR00837">
    <property type="entry name" value="araaP"/>
    <property type="match status" value="1"/>
</dbReference>
<keyword evidence="8 10" id="KW-1133">Transmembrane helix</keyword>
<comment type="caution">
    <text evidence="11">The sequence shown here is derived from an EMBL/GenBank/DDBJ whole genome shotgun (WGS) entry which is preliminary data.</text>
</comment>
<dbReference type="PANTHER" id="PTHR46997">
    <property type="entry name" value="LOW AFFINITY TRYPTOPHAN PERMEASE-RELATED"/>
    <property type="match status" value="1"/>
</dbReference>
<feature type="transmembrane region" description="Helical" evidence="10">
    <location>
        <begin position="195"/>
        <end position="216"/>
    </location>
</feature>
<evidence type="ECO:0000313" key="11">
    <source>
        <dbReference type="EMBL" id="KJF77424.1"/>
    </source>
</evidence>
<dbReference type="PATRIC" id="fig|582.24.peg.4009"/>
<name>A0A0D8L6P2_MORMO</name>
<keyword evidence="7 10" id="KW-0029">Amino-acid transport</keyword>
<feature type="transmembrane region" description="Helical" evidence="10">
    <location>
        <begin position="20"/>
        <end position="42"/>
    </location>
</feature>
<evidence type="ECO:0000256" key="8">
    <source>
        <dbReference type="ARBA" id="ARBA00022989"/>
    </source>
</evidence>
<feature type="transmembrane region" description="Helical" evidence="10">
    <location>
        <begin position="228"/>
        <end position="249"/>
    </location>
</feature>
<sequence>MSIHSADTNKSPGLTSGTMLVIATVVGGGMFSLPIAMAGVWFSGAAVILILVAIMMLLTGLMLVEVNLHFEPGASFNTFTTELLGKKWNIVVGIAFGFVLYILTYAYISGSSAVLAQTILKYTGVALPIKAAVVIVACLVAAIVWYSSLWVGRITTILIFGKFIAFFATFSGLVAHVEIANLLDSASVAIPGTKYLPYVLMTLPFCIISFGFHGNVPSLVKLYGKPKFRFITRSIIIGTIFAVLLYIFWLGVTMGNISRANFSPIIAKGGNIDVFVEAIGGVMAGKTMDVILTFFGNFAVASSLLAATLGLFDYIADLLNFKNDSAGRFKTAVVTYLPPAVVCFFFPNGFVYAIGYAGLAFTIWSVILPPFLVKASRKRYSDGDTIYRSPCNNAVLNLVIVCGAMVYLTVILDVFGWLPTFK</sequence>
<comment type="subcellular location">
    <subcellularLocation>
        <location evidence="1 10">Cell inner membrane</location>
        <topology evidence="1 10">Multi-pass membrane protein</topology>
    </subcellularLocation>
</comment>
<evidence type="ECO:0000256" key="2">
    <source>
        <dbReference type="ARBA" id="ARBA00005452"/>
    </source>
</evidence>
<gene>
    <name evidence="11" type="ORF">UA45_12720</name>
</gene>
<evidence type="ECO:0000256" key="5">
    <source>
        <dbReference type="ARBA" id="ARBA00022519"/>
    </source>
</evidence>
<dbReference type="InterPro" id="IPR018227">
    <property type="entry name" value="Amino_acid_transport_2"/>
</dbReference>
<dbReference type="EMBL" id="JZSH01000146">
    <property type="protein sequence ID" value="KJF77424.1"/>
    <property type="molecule type" value="Genomic_DNA"/>
</dbReference>
<evidence type="ECO:0000256" key="6">
    <source>
        <dbReference type="ARBA" id="ARBA00022692"/>
    </source>
</evidence>
<keyword evidence="6 10" id="KW-0812">Transmembrane</keyword>
<dbReference type="PRINTS" id="PR00166">
    <property type="entry name" value="AROAAPRMEASE"/>
</dbReference>
<evidence type="ECO:0000256" key="1">
    <source>
        <dbReference type="ARBA" id="ARBA00004429"/>
    </source>
</evidence>
<dbReference type="AlphaFoldDB" id="A0A0D8L6P2"/>
<accession>A0A0D8L6P2</accession>
<protein>
    <recommendedName>
        <fullName evidence="10">Aromatic amino acid permease</fullName>
    </recommendedName>
</protein>
<keyword evidence="3 10" id="KW-0813">Transport</keyword>
<evidence type="ECO:0000256" key="9">
    <source>
        <dbReference type="ARBA" id="ARBA00023136"/>
    </source>
</evidence>